<evidence type="ECO:0000256" key="1">
    <source>
        <dbReference type="SAM" id="Coils"/>
    </source>
</evidence>
<gene>
    <name evidence="2" type="ORF">D0437_10270</name>
</gene>
<dbReference type="AlphaFoldDB" id="A0A9X7QKC8"/>
<dbReference type="Proteomes" id="UP000321735">
    <property type="component" value="Chromosome"/>
</dbReference>
<keyword evidence="1" id="KW-0175">Coiled coil</keyword>
<accession>A0A9X7QKC8</accession>
<protein>
    <recommendedName>
        <fullName evidence="4">GIY-YIG domain-containing protein</fullName>
    </recommendedName>
</protein>
<feature type="coiled-coil region" evidence="1">
    <location>
        <begin position="5"/>
        <end position="32"/>
    </location>
</feature>
<reference evidence="2 3" key="1">
    <citation type="journal article" date="2019" name="Ecotoxicol. Environ. Saf.">
        <title>Microbial characterization of heavy metal resistant bacterial strains isolated from an electroplating wastewater treatment plant.</title>
        <authorList>
            <person name="Cai X."/>
            <person name="Zheng X."/>
            <person name="Zhang D."/>
            <person name="Iqbal W."/>
            <person name="Liu C."/>
            <person name="Yang B."/>
            <person name="Zhao X."/>
            <person name="Lu X."/>
            <person name="Mao Y."/>
        </authorList>
    </citation>
    <scope>NUCLEOTIDE SEQUENCE [LARGE SCALE GENOMIC DNA]</scope>
    <source>
        <strain evidence="2 3">Co1-1</strain>
    </source>
</reference>
<evidence type="ECO:0000313" key="2">
    <source>
        <dbReference type="EMBL" id="QDZ73467.1"/>
    </source>
</evidence>
<dbReference type="EMBL" id="CP031778">
    <property type="protein sequence ID" value="QDZ73467.1"/>
    <property type="molecule type" value="Genomic_DNA"/>
</dbReference>
<sequence>MSKLMDLEQIDLELLNDNFKKLQNVLEANELEDVIKKLGIIKREKASISSFDYKCLKDIPGIYVFYIKFKNGQNIFEFQRQWDEYKGKDKNNKISAINSSNVNTYGNDNEKQEGAEYVLYLGKTESSLEERLSQHIEKCTKGVYALKLFDFPNLSDYDIMCEGYFFKEDIKIDDVTMKVLLVLFEKTLHKKMKPLIGTSK</sequence>
<proteinExistence type="predicted"/>
<evidence type="ECO:0008006" key="4">
    <source>
        <dbReference type="Google" id="ProtNLM"/>
    </source>
</evidence>
<dbReference type="RefSeq" id="WP_208743358.1">
    <property type="nucleotide sequence ID" value="NZ_CP031778.1"/>
</dbReference>
<organism evidence="2 3">
    <name type="scientific">Bacillus cereus</name>
    <dbReference type="NCBI Taxonomy" id="1396"/>
    <lineage>
        <taxon>Bacteria</taxon>
        <taxon>Bacillati</taxon>
        <taxon>Bacillota</taxon>
        <taxon>Bacilli</taxon>
        <taxon>Bacillales</taxon>
        <taxon>Bacillaceae</taxon>
        <taxon>Bacillus</taxon>
        <taxon>Bacillus cereus group</taxon>
    </lineage>
</organism>
<name>A0A9X7QKC8_BACCE</name>
<evidence type="ECO:0000313" key="3">
    <source>
        <dbReference type="Proteomes" id="UP000321735"/>
    </source>
</evidence>